<evidence type="ECO:0000313" key="2">
    <source>
        <dbReference type="Proteomes" id="UP001148662"/>
    </source>
</evidence>
<protein>
    <submittedName>
        <fullName evidence="1">Uncharacterized protein</fullName>
    </submittedName>
</protein>
<accession>A0ACC1SK70</accession>
<sequence length="241" mass="26590">MLARGLSNVGEHRRALPTNGTLLARRATPFKAVPSVAVRRYGPPLKTLTVAPISSFFVLAVSPGRSIYICVHNRVDRQKFPRLSHTSASTKFSIPSPRSINMSRSSSENKLKPMTGSQVHAAVIGEGRPPADALRAGAHQRNSVAYEPVRIQEHTLIRAPDGSFVQHVTCPLCRVQVCVEQASSHFGSSHAGMFSDAAIKAQVQKYGEYRCQIDGCRQTLIEQPTRDKIWMHIKHVHLAIR</sequence>
<name>A0ACC1SK70_9APHY</name>
<dbReference type="EMBL" id="JANHOG010001203">
    <property type="protein sequence ID" value="KAJ3541450.1"/>
    <property type="molecule type" value="Genomic_DNA"/>
</dbReference>
<comment type="caution">
    <text evidence="1">The sequence shown here is derived from an EMBL/GenBank/DDBJ whole genome shotgun (WGS) entry which is preliminary data.</text>
</comment>
<keyword evidence="2" id="KW-1185">Reference proteome</keyword>
<proteinExistence type="predicted"/>
<dbReference type="Proteomes" id="UP001148662">
    <property type="component" value="Unassembled WGS sequence"/>
</dbReference>
<gene>
    <name evidence="1" type="ORF">NM688_g6081</name>
</gene>
<organism evidence="1 2">
    <name type="scientific">Phlebia brevispora</name>
    <dbReference type="NCBI Taxonomy" id="194682"/>
    <lineage>
        <taxon>Eukaryota</taxon>
        <taxon>Fungi</taxon>
        <taxon>Dikarya</taxon>
        <taxon>Basidiomycota</taxon>
        <taxon>Agaricomycotina</taxon>
        <taxon>Agaricomycetes</taxon>
        <taxon>Polyporales</taxon>
        <taxon>Meruliaceae</taxon>
        <taxon>Phlebia</taxon>
    </lineage>
</organism>
<reference evidence="1" key="1">
    <citation type="submission" date="2022-07" db="EMBL/GenBank/DDBJ databases">
        <title>Genome Sequence of Phlebia brevispora.</title>
        <authorList>
            <person name="Buettner E."/>
        </authorList>
    </citation>
    <scope>NUCLEOTIDE SEQUENCE</scope>
    <source>
        <strain evidence="1">MPL23</strain>
    </source>
</reference>
<evidence type="ECO:0000313" key="1">
    <source>
        <dbReference type="EMBL" id="KAJ3541450.1"/>
    </source>
</evidence>